<proteinExistence type="inferred from homology"/>
<feature type="transmembrane region" description="Helical" evidence="5">
    <location>
        <begin position="262"/>
        <end position="283"/>
    </location>
</feature>
<accession>A0A5C4MMS3</accession>
<dbReference type="NCBIfam" id="NF004741">
    <property type="entry name" value="PRK06076.1-2"/>
    <property type="match status" value="1"/>
</dbReference>
<keyword evidence="5 6" id="KW-0520">NAD</keyword>
<feature type="transmembrane region" description="Helical" evidence="5">
    <location>
        <begin position="7"/>
        <end position="26"/>
    </location>
</feature>
<keyword evidence="5" id="KW-1003">Cell membrane</keyword>
<keyword evidence="2 5" id="KW-0812">Transmembrane</keyword>
<keyword evidence="4 5" id="KW-0472">Membrane</keyword>
<evidence type="ECO:0000256" key="1">
    <source>
        <dbReference type="ARBA" id="ARBA00004141"/>
    </source>
</evidence>
<feature type="transmembrane region" description="Helical" evidence="5">
    <location>
        <begin position="110"/>
        <end position="132"/>
    </location>
</feature>
<evidence type="ECO:0000313" key="8">
    <source>
        <dbReference type="EMBL" id="TNC45179.1"/>
    </source>
</evidence>
<comment type="similarity">
    <text evidence="5 6">Belongs to the complex I subunit 1 family.</text>
</comment>
<dbReference type="AlphaFoldDB" id="A0A5C4MMS3"/>
<dbReference type="PANTHER" id="PTHR11432">
    <property type="entry name" value="NADH DEHYDROGENASE SUBUNIT 1"/>
    <property type="match status" value="1"/>
</dbReference>
<dbReference type="EC" id="7.1.1.-" evidence="5"/>
<feature type="transmembrane region" description="Helical" evidence="5">
    <location>
        <begin position="152"/>
        <end position="173"/>
    </location>
</feature>
<name>A0A5C4MMS3_9ACTN</name>
<dbReference type="GO" id="GO:0048038">
    <property type="term" value="F:quinone binding"/>
    <property type="evidence" value="ECO:0007669"/>
    <property type="project" value="UniProtKB-KW"/>
</dbReference>
<comment type="caution">
    <text evidence="8">The sequence shown here is derived from an EMBL/GenBank/DDBJ whole genome shotgun (WGS) entry which is preliminary data.</text>
</comment>
<keyword evidence="3 5" id="KW-1133">Transmembrane helix</keyword>
<dbReference type="GO" id="GO:0016655">
    <property type="term" value="F:oxidoreductase activity, acting on NAD(P)H, quinone or similar compound as acceptor"/>
    <property type="evidence" value="ECO:0007669"/>
    <property type="project" value="UniProtKB-UniRule"/>
</dbReference>
<dbReference type="RefSeq" id="WP_139088548.1">
    <property type="nucleotide sequence ID" value="NZ_VDFR01000069.1"/>
</dbReference>
<dbReference type="EMBL" id="VDFR01000069">
    <property type="protein sequence ID" value="TNC45179.1"/>
    <property type="molecule type" value="Genomic_DNA"/>
</dbReference>
<dbReference type="GO" id="GO:0005886">
    <property type="term" value="C:plasma membrane"/>
    <property type="evidence" value="ECO:0007669"/>
    <property type="project" value="UniProtKB-SubCell"/>
</dbReference>
<comment type="function">
    <text evidence="5">NDH-1 shuttles electrons from NADH, via FMN and iron-sulfur (Fe-S) centers, to quinones in the respiratory chain. The immediate electron acceptor for the enzyme in this species is believed to be ubiquinone. Couples the redox reaction to proton translocation (for every two electrons transferred, four hydrogen ions are translocated across the cytoplasmic membrane), and thus conserves the redox energy in a proton gradient. This subunit may bind ubiquinone.</text>
</comment>
<dbReference type="InterPro" id="IPR001694">
    <property type="entry name" value="NADH_UbQ_OxRdtase_su1/FPO"/>
</dbReference>
<dbReference type="Proteomes" id="UP000306740">
    <property type="component" value="Unassembled WGS sequence"/>
</dbReference>
<dbReference type="EMBL" id="VDFR01000257">
    <property type="protein sequence ID" value="TNC24756.1"/>
    <property type="molecule type" value="Genomic_DNA"/>
</dbReference>
<evidence type="ECO:0000256" key="5">
    <source>
        <dbReference type="HAMAP-Rule" id="MF_01350"/>
    </source>
</evidence>
<comment type="subunit">
    <text evidence="5">NDH-1 is composed of 14 different subunits. Subunits NuoA, H, J, K, L, M, N constitute the membrane sector of the complex.</text>
</comment>
<gene>
    <name evidence="5 8" type="primary">nuoH</name>
    <name evidence="8" type="ORF">FHE65_15285</name>
    <name evidence="7" type="ORF">FHE65_35160</name>
</gene>
<dbReference type="GO" id="GO:0003954">
    <property type="term" value="F:NADH dehydrogenase activity"/>
    <property type="evidence" value="ECO:0007669"/>
    <property type="project" value="TreeGrafter"/>
</dbReference>
<evidence type="ECO:0000313" key="7">
    <source>
        <dbReference type="EMBL" id="TNC24756.1"/>
    </source>
</evidence>
<sequence length="317" mass="34067">MIDVADLLLRCGLVLVAFLVLPLAVGQLEHKTMAHMQSRVGPMYAGGFHGWAQLVADGVKFVQKEDVTPRAADRPVFALAPAVALVPYLVVLFVIPLGPSLVGADLDLGLFFALAVMSVGVLGTLMGGWASANKYSLLGGLRTASQLMSYELPMVLAAVSAAMMAGSLSLVAIAQAWEWSWLVWQLPALCVFVVAGLAELQRPPFDMPIADAEVILGPYTEYGGMRFAMFLLAEYAGIVVLAALTATLFLGGWRGPASDELGWLWVLLKTFAVAFCVVWFRVAWPRLREDQLNALAWKLLVPVALGQLALTTVVVLV</sequence>
<keyword evidence="5" id="KW-0874">Quinone</keyword>
<dbReference type="PANTHER" id="PTHR11432:SF3">
    <property type="entry name" value="NADH-UBIQUINONE OXIDOREDUCTASE CHAIN 1"/>
    <property type="match status" value="1"/>
</dbReference>
<keyword evidence="5" id="KW-0830">Ubiquinone</keyword>
<keyword evidence="8" id="KW-0560">Oxidoreductase</keyword>
<reference evidence="8 9" key="1">
    <citation type="submission" date="2019-05" db="EMBL/GenBank/DDBJ databases">
        <title>Mumia sp. nov., isolated from the intestinal contents of plateau pika (Ochotona curzoniae) in the Qinghai-Tibet plateau of China.</title>
        <authorList>
            <person name="Tian Z."/>
        </authorList>
    </citation>
    <scope>NUCLEOTIDE SEQUENCE [LARGE SCALE GENOMIC DNA]</scope>
    <source>
        <strain evidence="9">527</strain>
        <strain evidence="8">Z527</strain>
    </source>
</reference>
<protein>
    <recommendedName>
        <fullName evidence="5">NADH-quinone oxidoreductase subunit H</fullName>
        <ecNumber evidence="5">7.1.1.-</ecNumber>
    </recommendedName>
    <alternativeName>
        <fullName evidence="5">NADH dehydrogenase I subunit H</fullName>
    </alternativeName>
    <alternativeName>
        <fullName evidence="5">NDH-1 subunit H</fullName>
    </alternativeName>
</protein>
<dbReference type="GO" id="GO:0009060">
    <property type="term" value="P:aerobic respiration"/>
    <property type="evidence" value="ECO:0007669"/>
    <property type="project" value="TreeGrafter"/>
</dbReference>
<dbReference type="OrthoDB" id="9803734at2"/>
<evidence type="ECO:0000256" key="4">
    <source>
        <dbReference type="ARBA" id="ARBA00023136"/>
    </source>
</evidence>
<evidence type="ECO:0000256" key="6">
    <source>
        <dbReference type="RuleBase" id="RU000471"/>
    </source>
</evidence>
<evidence type="ECO:0000256" key="3">
    <source>
        <dbReference type="ARBA" id="ARBA00022989"/>
    </source>
</evidence>
<keyword evidence="5" id="KW-1278">Translocase</keyword>
<feature type="transmembrane region" description="Helical" evidence="5">
    <location>
        <begin position="76"/>
        <end position="98"/>
    </location>
</feature>
<feature type="transmembrane region" description="Helical" evidence="5">
    <location>
        <begin position="295"/>
        <end position="316"/>
    </location>
</feature>
<comment type="subcellular location">
    <subcellularLocation>
        <location evidence="5 6">Cell membrane</location>
        <topology evidence="5 6">Multi-pass membrane protein</topology>
    </subcellularLocation>
    <subcellularLocation>
        <location evidence="1">Membrane</location>
        <topology evidence="1">Multi-pass membrane protein</topology>
    </subcellularLocation>
</comment>
<evidence type="ECO:0000313" key="9">
    <source>
        <dbReference type="Proteomes" id="UP000306740"/>
    </source>
</evidence>
<comment type="catalytic activity">
    <reaction evidence="5">
        <text>a quinone + NADH + 5 H(+)(in) = a quinol + NAD(+) + 4 H(+)(out)</text>
        <dbReference type="Rhea" id="RHEA:57888"/>
        <dbReference type="ChEBI" id="CHEBI:15378"/>
        <dbReference type="ChEBI" id="CHEBI:24646"/>
        <dbReference type="ChEBI" id="CHEBI:57540"/>
        <dbReference type="ChEBI" id="CHEBI:57945"/>
        <dbReference type="ChEBI" id="CHEBI:132124"/>
    </reaction>
</comment>
<feature type="transmembrane region" description="Helical" evidence="5">
    <location>
        <begin position="227"/>
        <end position="250"/>
    </location>
</feature>
<feature type="transmembrane region" description="Helical" evidence="5">
    <location>
        <begin position="179"/>
        <end position="198"/>
    </location>
</feature>
<dbReference type="HAMAP" id="MF_01350">
    <property type="entry name" value="NDH1_NuoH"/>
    <property type="match status" value="1"/>
</dbReference>
<evidence type="ECO:0000256" key="2">
    <source>
        <dbReference type="ARBA" id="ARBA00022692"/>
    </source>
</evidence>
<organism evidence="8 9">
    <name type="scientific">Mumia zhuanghuii</name>
    <dbReference type="NCBI Taxonomy" id="2585211"/>
    <lineage>
        <taxon>Bacteria</taxon>
        <taxon>Bacillati</taxon>
        <taxon>Actinomycetota</taxon>
        <taxon>Actinomycetes</taxon>
        <taxon>Propionibacteriales</taxon>
        <taxon>Nocardioidaceae</taxon>
        <taxon>Mumia</taxon>
    </lineage>
</organism>
<dbReference type="Pfam" id="PF00146">
    <property type="entry name" value="NADHdh"/>
    <property type="match status" value="1"/>
</dbReference>